<dbReference type="InterPro" id="IPR058240">
    <property type="entry name" value="rSAM_sf"/>
</dbReference>
<keyword evidence="4" id="KW-0479">Metal-binding</keyword>
<dbReference type="InterPro" id="IPR013785">
    <property type="entry name" value="Aldolase_TIM"/>
</dbReference>
<dbReference type="InterPro" id="IPR034391">
    <property type="entry name" value="AdoMet-like_SPASM_containing"/>
</dbReference>
<evidence type="ECO:0000256" key="5">
    <source>
        <dbReference type="ARBA" id="ARBA00023004"/>
    </source>
</evidence>
<dbReference type="SUPFAM" id="SSF102114">
    <property type="entry name" value="Radical SAM enzymes"/>
    <property type="match status" value="1"/>
</dbReference>
<evidence type="ECO:0000256" key="2">
    <source>
        <dbReference type="ARBA" id="ARBA00022485"/>
    </source>
</evidence>
<protein>
    <submittedName>
        <fullName evidence="8">Radical SAM protein</fullName>
    </submittedName>
</protein>
<comment type="cofactor">
    <cofactor evidence="1">
        <name>[4Fe-4S] cluster</name>
        <dbReference type="ChEBI" id="CHEBI:49883"/>
    </cofactor>
</comment>
<keyword evidence="6" id="KW-0411">Iron-sulfur</keyword>
<proteinExistence type="predicted"/>
<dbReference type="InterPro" id="IPR050377">
    <property type="entry name" value="Radical_SAM_PqqE_MftC-like"/>
</dbReference>
<evidence type="ECO:0000256" key="6">
    <source>
        <dbReference type="ARBA" id="ARBA00023014"/>
    </source>
</evidence>
<comment type="caution">
    <text evidence="8">The sequence shown here is derived from an EMBL/GenBank/DDBJ whole genome shotgun (WGS) entry which is preliminary data.</text>
</comment>
<dbReference type="CDD" id="cd21109">
    <property type="entry name" value="SPASM"/>
    <property type="match status" value="1"/>
</dbReference>
<dbReference type="EMBL" id="WJJP01000746">
    <property type="protein sequence ID" value="MBD3327493.1"/>
    <property type="molecule type" value="Genomic_DNA"/>
</dbReference>
<dbReference type="AlphaFoldDB" id="A0A9D5Q8H8"/>
<keyword evidence="3" id="KW-0949">S-adenosyl-L-methionine</keyword>
<dbReference type="InterPro" id="IPR023885">
    <property type="entry name" value="4Fe4S-binding_SPASM_dom"/>
</dbReference>
<evidence type="ECO:0000256" key="3">
    <source>
        <dbReference type="ARBA" id="ARBA00022691"/>
    </source>
</evidence>
<name>A0A9D5Q8H8_9BACT</name>
<feature type="domain" description="Radical SAM core" evidence="7">
    <location>
        <begin position="19"/>
        <end position="233"/>
    </location>
</feature>
<dbReference type="Proteomes" id="UP000649604">
    <property type="component" value="Unassembled WGS sequence"/>
</dbReference>
<dbReference type="SFLD" id="SFLDG01386">
    <property type="entry name" value="main_SPASM_domain-containing"/>
    <property type="match status" value="1"/>
</dbReference>
<accession>A0A9D5Q8H8</accession>
<dbReference type="InterPro" id="IPR006638">
    <property type="entry name" value="Elp3/MiaA/NifB-like_rSAM"/>
</dbReference>
<dbReference type="InterPro" id="IPR007197">
    <property type="entry name" value="rSAM"/>
</dbReference>
<dbReference type="SFLD" id="SFLDG01387">
    <property type="entry name" value="BtrN-like_SPASM_domain_contain"/>
    <property type="match status" value="1"/>
</dbReference>
<evidence type="ECO:0000313" key="8">
    <source>
        <dbReference type="EMBL" id="MBD3327493.1"/>
    </source>
</evidence>
<dbReference type="PANTHER" id="PTHR11228:SF7">
    <property type="entry name" value="PQQA PEPTIDE CYCLASE"/>
    <property type="match status" value="1"/>
</dbReference>
<keyword evidence="2" id="KW-0004">4Fe-4S</keyword>
<dbReference type="PANTHER" id="PTHR11228">
    <property type="entry name" value="RADICAL SAM DOMAIN PROTEIN"/>
    <property type="match status" value="1"/>
</dbReference>
<organism evidence="8 9">
    <name type="scientific">candidate division KSB3 bacterium</name>
    <dbReference type="NCBI Taxonomy" id="2044937"/>
    <lineage>
        <taxon>Bacteria</taxon>
        <taxon>candidate division KSB3</taxon>
    </lineage>
</organism>
<keyword evidence="5" id="KW-0408">Iron</keyword>
<dbReference type="Pfam" id="PF13186">
    <property type="entry name" value="SPASM"/>
    <property type="match status" value="1"/>
</dbReference>
<dbReference type="SFLD" id="SFLDG01067">
    <property type="entry name" value="SPASM/twitch_domain_containing"/>
    <property type="match status" value="2"/>
</dbReference>
<dbReference type="SFLD" id="SFLDS00029">
    <property type="entry name" value="Radical_SAM"/>
    <property type="match status" value="2"/>
</dbReference>
<dbReference type="Gene3D" id="3.20.20.70">
    <property type="entry name" value="Aldolase class I"/>
    <property type="match status" value="1"/>
</dbReference>
<dbReference type="PIRSF" id="PIRSF037420">
    <property type="entry name" value="PQQ_syn_pqqE"/>
    <property type="match status" value="1"/>
</dbReference>
<dbReference type="Pfam" id="PF04055">
    <property type="entry name" value="Radical_SAM"/>
    <property type="match status" value="1"/>
</dbReference>
<gene>
    <name evidence="8" type="ORF">GF339_23110</name>
</gene>
<dbReference type="CDD" id="cd01335">
    <property type="entry name" value="Radical_SAM"/>
    <property type="match status" value="1"/>
</dbReference>
<evidence type="ECO:0000256" key="1">
    <source>
        <dbReference type="ARBA" id="ARBA00001966"/>
    </source>
</evidence>
<dbReference type="GO" id="GO:0003824">
    <property type="term" value="F:catalytic activity"/>
    <property type="evidence" value="ECO:0007669"/>
    <property type="project" value="InterPro"/>
</dbReference>
<evidence type="ECO:0000313" key="9">
    <source>
        <dbReference type="Proteomes" id="UP000649604"/>
    </source>
</evidence>
<dbReference type="GO" id="GO:0046872">
    <property type="term" value="F:metal ion binding"/>
    <property type="evidence" value="ECO:0007669"/>
    <property type="project" value="UniProtKB-KW"/>
</dbReference>
<dbReference type="GO" id="GO:0051539">
    <property type="term" value="F:4 iron, 4 sulfur cluster binding"/>
    <property type="evidence" value="ECO:0007669"/>
    <property type="project" value="UniProtKB-KW"/>
</dbReference>
<dbReference type="InterPro" id="IPR017200">
    <property type="entry name" value="PqqE-like"/>
</dbReference>
<sequence length="353" mass="40081">MLTYLKTVSNILRKPLTLRQRPIHIQLEPTTYCNLNCTMCGRSQHFQTSTHMRVPDFERILHQIQPRKITLSGVGEPFMNPDLLDMIRLAKAAGASINTTTNCTLLTPARCEQIVRSGLDLIKISIDGAKADTYQRIRGEDKFLQVLDGLRALTEAKKRLSSVTPFIRLNYVMSKANYQEIAATIELAAKLGVDAVYFQPLELVGIEDRYELLVGDLAYEDFAEEIRRALALSREQQVSTNLARISAQLPTYWDKYQMHTHSHATRICILPWFSTYITVDGIVRPCCSFSQTPADMGNILHSDLSEIWNGKPYQQFRKAIRAGNRPYQICKNCVPQTLTDILRSSDILPGFLK</sequence>
<evidence type="ECO:0000259" key="7">
    <source>
        <dbReference type="PROSITE" id="PS51918"/>
    </source>
</evidence>
<evidence type="ECO:0000256" key="4">
    <source>
        <dbReference type="ARBA" id="ARBA00022723"/>
    </source>
</evidence>
<dbReference type="PROSITE" id="PS51918">
    <property type="entry name" value="RADICAL_SAM"/>
    <property type="match status" value="1"/>
</dbReference>
<reference evidence="8" key="1">
    <citation type="submission" date="2019-11" db="EMBL/GenBank/DDBJ databases">
        <title>Microbial mats filling the niche in hypersaline microbial mats.</title>
        <authorList>
            <person name="Wong H.L."/>
            <person name="Macleod F.I."/>
            <person name="White R.A. III"/>
            <person name="Burns B.P."/>
        </authorList>
    </citation>
    <scope>NUCLEOTIDE SEQUENCE</scope>
    <source>
        <strain evidence="8">Rbin_158</strain>
    </source>
</reference>
<dbReference type="SMART" id="SM00729">
    <property type="entry name" value="Elp3"/>
    <property type="match status" value="1"/>
</dbReference>